<evidence type="ECO:0000313" key="7">
    <source>
        <dbReference type="Proteomes" id="UP000035642"/>
    </source>
</evidence>
<evidence type="ECO:0000259" key="6">
    <source>
        <dbReference type="Pfam" id="PF01266"/>
    </source>
</evidence>
<dbReference type="Proteomes" id="UP000035642">
    <property type="component" value="Unassembled WGS sequence"/>
</dbReference>
<dbReference type="InterPro" id="IPR023209">
    <property type="entry name" value="DAO"/>
</dbReference>
<dbReference type="GO" id="GO:0003884">
    <property type="term" value="F:D-amino-acid oxidase activity"/>
    <property type="evidence" value="ECO:0007669"/>
    <property type="project" value="InterPro"/>
</dbReference>
<dbReference type="WBParaSite" id="ACAC_0000051801-mRNA-1">
    <property type="protein sequence ID" value="ACAC_0000051801-mRNA-1"/>
    <property type="gene ID" value="ACAC_0000051801"/>
</dbReference>
<reference evidence="8" key="2">
    <citation type="submission" date="2017-02" db="UniProtKB">
        <authorList>
            <consortium name="WormBaseParasite"/>
        </authorList>
    </citation>
    <scope>IDENTIFICATION</scope>
</reference>
<comment type="similarity">
    <text evidence="2">Belongs to the DAMOX/DASOX family.</text>
</comment>
<dbReference type="SUPFAM" id="SSF51971">
    <property type="entry name" value="Nucleotide-binding domain"/>
    <property type="match status" value="1"/>
</dbReference>
<dbReference type="PANTHER" id="PTHR11530">
    <property type="entry name" value="D-AMINO ACID OXIDASE"/>
    <property type="match status" value="1"/>
</dbReference>
<evidence type="ECO:0000256" key="2">
    <source>
        <dbReference type="ARBA" id="ARBA00006730"/>
    </source>
</evidence>
<dbReference type="PANTHER" id="PTHR11530:SF28">
    <property type="entry name" value="D-ASPARTATE OXIDASE 1"/>
    <property type="match status" value="1"/>
</dbReference>
<dbReference type="AlphaFoldDB" id="A0A0K0CTS0"/>
<evidence type="ECO:0000313" key="8">
    <source>
        <dbReference type="WBParaSite" id="ACAC_0000051801-mRNA-1"/>
    </source>
</evidence>
<dbReference type="InterPro" id="IPR006181">
    <property type="entry name" value="D-amino_acid_oxidase_CS"/>
</dbReference>
<dbReference type="STRING" id="6313.A0A0K0CTS0"/>
<evidence type="ECO:0000256" key="4">
    <source>
        <dbReference type="ARBA" id="ARBA00022827"/>
    </source>
</evidence>
<organism evidence="7 8">
    <name type="scientific">Angiostrongylus cantonensis</name>
    <name type="common">Rat lungworm</name>
    <dbReference type="NCBI Taxonomy" id="6313"/>
    <lineage>
        <taxon>Eukaryota</taxon>
        <taxon>Metazoa</taxon>
        <taxon>Ecdysozoa</taxon>
        <taxon>Nematoda</taxon>
        <taxon>Chromadorea</taxon>
        <taxon>Rhabditida</taxon>
        <taxon>Rhabditina</taxon>
        <taxon>Rhabditomorpha</taxon>
        <taxon>Strongyloidea</taxon>
        <taxon>Metastrongylidae</taxon>
        <taxon>Angiostrongylus</taxon>
    </lineage>
</organism>
<evidence type="ECO:0000256" key="1">
    <source>
        <dbReference type="ARBA" id="ARBA00001974"/>
    </source>
</evidence>
<dbReference type="PROSITE" id="PS00677">
    <property type="entry name" value="DAO"/>
    <property type="match status" value="1"/>
</dbReference>
<dbReference type="GO" id="GO:0005782">
    <property type="term" value="C:peroxisomal matrix"/>
    <property type="evidence" value="ECO:0007669"/>
    <property type="project" value="UniProtKB-SubCell"/>
</dbReference>
<keyword evidence="4" id="KW-0274">FAD</keyword>
<reference evidence="7" key="1">
    <citation type="submission" date="2012-09" db="EMBL/GenBank/DDBJ databases">
        <authorList>
            <person name="Martin A.A."/>
        </authorList>
    </citation>
    <scope>NUCLEOTIDE SEQUENCE</scope>
</reference>
<dbReference type="Gene3D" id="3.40.50.720">
    <property type="entry name" value="NAD(P)-binding Rossmann-like Domain"/>
    <property type="match status" value="2"/>
</dbReference>
<keyword evidence="7" id="KW-1185">Reference proteome</keyword>
<accession>A0A0K0CTS0</accession>
<dbReference type="SUPFAM" id="SSF54373">
    <property type="entry name" value="FAD-linked reductases, C-terminal domain"/>
    <property type="match status" value="1"/>
</dbReference>
<evidence type="ECO:0000256" key="3">
    <source>
        <dbReference type="ARBA" id="ARBA00022630"/>
    </source>
</evidence>
<sequence>MCFICRADAKATFDWYSELCRHLPGSLTGVKLLSGHIQSDSKEALAAQERAYGDIVCNFRYLSDQEREILFSDPSKHAIHFSSFAAEGNRYVPFLKKLLLNAGVVFTQRILRSVSELTEEDFDVIVNSAGLNAGKLAGDDDGVYPIRGVVFEVDAPWHKHFNYRDFETFTIPKNECVVVGTVKQLNRYDTEITDEDRRDIWQRYESLQPTMKIIHNYGHGGSGFTVGWGTALRAAALCEKALCRNSKL</sequence>
<feature type="domain" description="FAD dependent oxidoreductase" evidence="6">
    <location>
        <begin position="11"/>
        <end position="210"/>
    </location>
</feature>
<protein>
    <submittedName>
        <fullName evidence="8">DAO domain-containing protein</fullName>
    </submittedName>
</protein>
<dbReference type="GO" id="GO:0019478">
    <property type="term" value="P:D-amino acid catabolic process"/>
    <property type="evidence" value="ECO:0007669"/>
    <property type="project" value="TreeGrafter"/>
</dbReference>
<proteinExistence type="inferred from homology"/>
<comment type="cofactor">
    <cofactor evidence="1">
        <name>FAD</name>
        <dbReference type="ChEBI" id="CHEBI:57692"/>
    </cofactor>
</comment>
<keyword evidence="5" id="KW-0560">Oxidoreductase</keyword>
<dbReference type="GO" id="GO:0071949">
    <property type="term" value="F:FAD binding"/>
    <property type="evidence" value="ECO:0007669"/>
    <property type="project" value="InterPro"/>
</dbReference>
<name>A0A0K0CTS0_ANGCA</name>
<evidence type="ECO:0000256" key="5">
    <source>
        <dbReference type="ARBA" id="ARBA00023002"/>
    </source>
</evidence>
<dbReference type="Pfam" id="PF01266">
    <property type="entry name" value="DAO"/>
    <property type="match status" value="1"/>
</dbReference>
<dbReference type="Gene3D" id="3.30.9.10">
    <property type="entry name" value="D-Amino Acid Oxidase, subunit A, domain 2"/>
    <property type="match status" value="1"/>
</dbReference>
<dbReference type="InterPro" id="IPR006076">
    <property type="entry name" value="FAD-dep_OxRdtase"/>
</dbReference>
<keyword evidence="3" id="KW-0285">Flavoprotein</keyword>